<dbReference type="InterPro" id="IPR003539">
    <property type="entry name" value="CD_toxinB"/>
</dbReference>
<dbReference type="EMBL" id="CP162607">
    <property type="protein sequence ID" value="XDK38001.1"/>
    <property type="molecule type" value="Genomic_DNA"/>
</dbReference>
<keyword evidence="1" id="KW-0378">Hydrolase</keyword>
<organism evidence="1">
    <name type="scientific">Pseudomonas sp. Hg7Tf</name>
    <dbReference type="NCBI Taxonomy" id="3236988"/>
    <lineage>
        <taxon>Bacteria</taxon>
        <taxon>Pseudomonadati</taxon>
        <taxon>Pseudomonadota</taxon>
        <taxon>Gammaproteobacteria</taxon>
        <taxon>Pseudomonadales</taxon>
        <taxon>Pseudomonadaceae</taxon>
        <taxon>Pseudomonas</taxon>
    </lineage>
</organism>
<keyword evidence="1" id="KW-0255">Endonuclease</keyword>
<evidence type="ECO:0000313" key="1">
    <source>
        <dbReference type="EMBL" id="XDK38001.1"/>
    </source>
</evidence>
<reference evidence="1" key="1">
    <citation type="submission" date="2024-07" db="EMBL/GenBank/DDBJ databases">
        <title>Identification and characteristics of a novel species of coltsfoot's symbiotic bacteria.</title>
        <authorList>
            <person name="Juszczyk A."/>
            <person name="Jasielczuk I."/>
            <person name="Gurgul A."/>
            <person name="Rogala M."/>
            <person name="Kowalczyk A."/>
            <person name="Szmatola T."/>
            <person name="Kosecka-Strojek M."/>
            <person name="Arent Z."/>
            <person name="Latowski D."/>
        </authorList>
    </citation>
    <scope>NUCLEOTIDE SEQUENCE</scope>
    <source>
        <strain evidence="1">Hg7Tf</strain>
    </source>
</reference>
<dbReference type="GO" id="GO:0004519">
    <property type="term" value="F:endonuclease activity"/>
    <property type="evidence" value="ECO:0007669"/>
    <property type="project" value="UniProtKB-KW"/>
</dbReference>
<dbReference type="RefSeq" id="WP_280040862.1">
    <property type="nucleotide sequence ID" value="NZ_CP162607.1"/>
</dbReference>
<name>A0AB39I751_9PSED</name>
<keyword evidence="1" id="KW-0540">Nuclease</keyword>
<dbReference type="Gene3D" id="3.60.10.10">
    <property type="entry name" value="Endonuclease/exonuclease/phosphatase"/>
    <property type="match status" value="1"/>
</dbReference>
<gene>
    <name evidence="1" type="ORF">AB4Y39_04805</name>
</gene>
<accession>A0AB39I751</accession>
<proteinExistence type="predicted"/>
<sequence>MPLDQTIRSYIEKNLTLDLPPRIFENQLDIIFTDIIDLLARSPNDAPPTSAFLAYQISFLFMRSSNQARQARYAYYVTELLRRNYNERGVINVFLAAPRAQSLAVLVNIYNFHHALLMNGLRSGDGATTLDAFDALRMLQIIVGAAIGPWHAHVQLSGAISEYHHARADISGGGAQIEIGRFNRGGRSIDLQVATWNLQGSSASTDHKWHTSIFQLARRNHVIVLQEAGTPPASCRHLEEMHIIDQFGGEHEVNHYIWAMGTSRKPRNYQVFVLDVQRLRVNLAIIVADAAPLTIQSVMVVADGVPRDANAFTSRPVLGLRLRLNGMVNDVVVANLHAISGGGPNAPRILREISWHTDVPYVLLGDFNRDPRQPDAQQANRGNWVSPPDIAQVVLANGNTHPSVAPVTMLDYAICNGTAGPTNLGTVSGMGQSDHLAVSYIFNFHQ</sequence>
<dbReference type="SUPFAM" id="SSF56219">
    <property type="entry name" value="DNase I-like"/>
    <property type="match status" value="1"/>
</dbReference>
<dbReference type="InterPro" id="IPR036691">
    <property type="entry name" value="Endo/exonu/phosph_ase_sf"/>
</dbReference>
<dbReference type="AlphaFoldDB" id="A0AB39I751"/>
<dbReference type="PRINTS" id="PR01388">
    <property type="entry name" value="CDTOXINB"/>
</dbReference>
<protein>
    <submittedName>
        <fullName evidence="1">Endonuclease</fullName>
    </submittedName>
</protein>